<dbReference type="Pfam" id="PF00672">
    <property type="entry name" value="HAMP"/>
    <property type="match status" value="1"/>
</dbReference>
<dbReference type="GO" id="GO:0000155">
    <property type="term" value="F:phosphorelay sensor kinase activity"/>
    <property type="evidence" value="ECO:0007669"/>
    <property type="project" value="InterPro"/>
</dbReference>
<dbReference type="Pfam" id="PF02518">
    <property type="entry name" value="HATPase_c"/>
    <property type="match status" value="1"/>
</dbReference>
<accession>A0A2N8KVD1</accession>
<comment type="subcellular location">
    <subcellularLocation>
        <location evidence="2">Cell inner membrane</location>
        <topology evidence="2">Multi-pass membrane protein</topology>
    </subcellularLocation>
</comment>
<dbReference type="Gene3D" id="1.10.287.130">
    <property type="match status" value="1"/>
</dbReference>
<dbReference type="InterPro" id="IPR050980">
    <property type="entry name" value="2C_sensor_his_kinase"/>
</dbReference>
<evidence type="ECO:0000313" key="19">
    <source>
        <dbReference type="EMBL" id="PND37416.1"/>
    </source>
</evidence>
<feature type="transmembrane region" description="Helical" evidence="16">
    <location>
        <begin position="224"/>
        <end position="241"/>
    </location>
</feature>
<evidence type="ECO:0000256" key="8">
    <source>
        <dbReference type="ARBA" id="ARBA00022692"/>
    </source>
</evidence>
<evidence type="ECO:0000259" key="18">
    <source>
        <dbReference type="PROSITE" id="PS50885"/>
    </source>
</evidence>
<gene>
    <name evidence="19" type="ORF">C1O66_07670</name>
</gene>
<keyword evidence="7" id="KW-0808">Transferase</keyword>
<dbReference type="AlphaFoldDB" id="A0A2N8KVD1"/>
<keyword evidence="20" id="KW-1185">Reference proteome</keyword>
<dbReference type="InterPro" id="IPR003660">
    <property type="entry name" value="HAMP_dom"/>
</dbReference>
<dbReference type="SMART" id="SM00304">
    <property type="entry name" value="HAMP"/>
    <property type="match status" value="1"/>
</dbReference>
<sequence length="535" mass="58748">MRFEAQGLSGETQSWPRRSQGFWFDSLQGRFTLAMLAGLVIVQLLVNLLWYRQVELRTRRQAELAAHHVASGVLGALRALRELPAPYRPLVIEQLRTMGGTRFLVFLNKGEVPTRALPDLPLARSVEAIVRQEIGAQLAPGTPIRVALASPQGLKVAPSGALLADLPDSWVDPSLLASERPAPFLVIQVETEPGQWLYLTSAMPDPYFLEQLDFFTWQRLAPQLLTLCLALILTVIAARALTRPLRGLSRAAALVGHRTTPQPLRLSGTSEVRRAIQAFNDMQERIRRYLSDRERLFASISHDLRTPITRLRLRSELLDDPAVQDEFHEDLDELDMMVKTALQIVKDTDIHENRAPVRIDLVLQKMVRDARMTGQQIELKELPLTVFGKPLALKRALGNLLDNAMFYGAGAQQHRTELEMASGEPGSAEEGQVLLTVRDHGPGVPESALAKLGQPYTRLDHGSKLRGEGLGLGLSIVRDIVADHGGSLRFRNHPQGGFEVRLALPGHAAAAPPELATPPDSADSAAATSSASSAS</sequence>
<dbReference type="InterPro" id="IPR036890">
    <property type="entry name" value="HATPase_C_sf"/>
</dbReference>
<keyword evidence="8 16" id="KW-0812">Transmembrane</keyword>
<comment type="catalytic activity">
    <reaction evidence="1">
        <text>ATP + protein L-histidine = ADP + protein N-phospho-L-histidine.</text>
        <dbReference type="EC" id="2.7.13.3"/>
    </reaction>
</comment>
<dbReference type="InterPro" id="IPR005467">
    <property type="entry name" value="His_kinase_dom"/>
</dbReference>
<evidence type="ECO:0000256" key="7">
    <source>
        <dbReference type="ARBA" id="ARBA00022679"/>
    </source>
</evidence>
<evidence type="ECO:0000256" key="14">
    <source>
        <dbReference type="ARBA" id="ARBA00023136"/>
    </source>
</evidence>
<keyword evidence="10 19" id="KW-0418">Kinase</keyword>
<evidence type="ECO:0000256" key="11">
    <source>
        <dbReference type="ARBA" id="ARBA00022840"/>
    </source>
</evidence>
<dbReference type="SMART" id="SM00388">
    <property type="entry name" value="HisKA"/>
    <property type="match status" value="1"/>
</dbReference>
<dbReference type="InterPro" id="IPR003594">
    <property type="entry name" value="HATPase_dom"/>
</dbReference>
<dbReference type="CDD" id="cd00082">
    <property type="entry name" value="HisKA"/>
    <property type="match status" value="1"/>
</dbReference>
<evidence type="ECO:0000256" key="10">
    <source>
        <dbReference type="ARBA" id="ARBA00022777"/>
    </source>
</evidence>
<dbReference type="SUPFAM" id="SSF47384">
    <property type="entry name" value="Homodimeric domain of signal transducing histidine kinase"/>
    <property type="match status" value="1"/>
</dbReference>
<dbReference type="PANTHER" id="PTHR44936">
    <property type="entry name" value="SENSOR PROTEIN CREC"/>
    <property type="match status" value="1"/>
</dbReference>
<reference evidence="19 20" key="1">
    <citation type="submission" date="2018-01" db="EMBL/GenBank/DDBJ databases">
        <title>Draft genome sequence of Paucibacter aquatile CR182 isolated from freshwater of the Nakdong River.</title>
        <authorList>
            <person name="Choi A."/>
            <person name="Chung E.J."/>
        </authorList>
    </citation>
    <scope>NUCLEOTIDE SEQUENCE [LARGE SCALE GENOMIC DNA]</scope>
    <source>
        <strain evidence="19 20">CR182</strain>
    </source>
</reference>
<feature type="region of interest" description="Disordered" evidence="15">
    <location>
        <begin position="509"/>
        <end position="535"/>
    </location>
</feature>
<dbReference type="EC" id="2.7.13.3" evidence="3"/>
<evidence type="ECO:0000256" key="15">
    <source>
        <dbReference type="SAM" id="MobiDB-lite"/>
    </source>
</evidence>
<dbReference type="OrthoDB" id="9804645at2"/>
<keyword evidence="13" id="KW-0902">Two-component regulatory system</keyword>
<proteinExistence type="predicted"/>
<keyword evidence="11" id="KW-0067">ATP-binding</keyword>
<feature type="domain" description="Histidine kinase" evidence="17">
    <location>
        <begin position="299"/>
        <end position="508"/>
    </location>
</feature>
<keyword evidence="5" id="KW-0997">Cell inner membrane</keyword>
<feature type="transmembrane region" description="Helical" evidence="16">
    <location>
        <begin position="31"/>
        <end position="51"/>
    </location>
</feature>
<dbReference type="SMART" id="SM00387">
    <property type="entry name" value="HATPase_c"/>
    <property type="match status" value="1"/>
</dbReference>
<dbReference type="Gene3D" id="3.30.565.10">
    <property type="entry name" value="Histidine kinase-like ATPase, C-terminal domain"/>
    <property type="match status" value="1"/>
</dbReference>
<dbReference type="Pfam" id="PF00512">
    <property type="entry name" value="HisKA"/>
    <property type="match status" value="1"/>
</dbReference>
<evidence type="ECO:0000256" key="2">
    <source>
        <dbReference type="ARBA" id="ARBA00004429"/>
    </source>
</evidence>
<dbReference type="Proteomes" id="UP000235916">
    <property type="component" value="Unassembled WGS sequence"/>
</dbReference>
<dbReference type="RefSeq" id="WP_102767335.1">
    <property type="nucleotide sequence ID" value="NZ_POSP01000003.1"/>
</dbReference>
<feature type="domain" description="HAMP" evidence="18">
    <location>
        <begin position="239"/>
        <end position="291"/>
    </location>
</feature>
<evidence type="ECO:0000256" key="9">
    <source>
        <dbReference type="ARBA" id="ARBA00022741"/>
    </source>
</evidence>
<dbReference type="InterPro" id="IPR004358">
    <property type="entry name" value="Sig_transdc_His_kin-like_C"/>
</dbReference>
<keyword evidence="9" id="KW-0547">Nucleotide-binding</keyword>
<dbReference type="GO" id="GO:0005886">
    <property type="term" value="C:plasma membrane"/>
    <property type="evidence" value="ECO:0007669"/>
    <property type="project" value="UniProtKB-SubCell"/>
</dbReference>
<dbReference type="SUPFAM" id="SSF55874">
    <property type="entry name" value="ATPase domain of HSP90 chaperone/DNA topoisomerase II/histidine kinase"/>
    <property type="match status" value="1"/>
</dbReference>
<evidence type="ECO:0000256" key="5">
    <source>
        <dbReference type="ARBA" id="ARBA00022519"/>
    </source>
</evidence>
<evidence type="ECO:0000256" key="4">
    <source>
        <dbReference type="ARBA" id="ARBA00022475"/>
    </source>
</evidence>
<organism evidence="19 20">
    <name type="scientific">Kinneretia aquatilis</name>
    <dbReference type="NCBI Taxonomy" id="2070761"/>
    <lineage>
        <taxon>Bacteria</taxon>
        <taxon>Pseudomonadati</taxon>
        <taxon>Pseudomonadota</taxon>
        <taxon>Betaproteobacteria</taxon>
        <taxon>Burkholderiales</taxon>
        <taxon>Sphaerotilaceae</taxon>
        <taxon>Roseateles</taxon>
    </lineage>
</organism>
<dbReference type="PROSITE" id="PS50109">
    <property type="entry name" value="HIS_KIN"/>
    <property type="match status" value="1"/>
</dbReference>
<dbReference type="CDD" id="cd06225">
    <property type="entry name" value="HAMP"/>
    <property type="match status" value="1"/>
</dbReference>
<dbReference type="CDD" id="cd00075">
    <property type="entry name" value="HATPase"/>
    <property type="match status" value="1"/>
</dbReference>
<comment type="caution">
    <text evidence="19">The sequence shown here is derived from an EMBL/GenBank/DDBJ whole genome shotgun (WGS) entry which is preliminary data.</text>
</comment>
<evidence type="ECO:0000313" key="20">
    <source>
        <dbReference type="Proteomes" id="UP000235916"/>
    </source>
</evidence>
<dbReference type="PRINTS" id="PR00344">
    <property type="entry name" value="BCTRLSENSOR"/>
</dbReference>
<protein>
    <recommendedName>
        <fullName evidence="3">histidine kinase</fullName>
        <ecNumber evidence="3">2.7.13.3</ecNumber>
    </recommendedName>
</protein>
<dbReference type="PANTHER" id="PTHR44936:SF5">
    <property type="entry name" value="SENSOR HISTIDINE KINASE ENVZ"/>
    <property type="match status" value="1"/>
</dbReference>
<evidence type="ECO:0000256" key="3">
    <source>
        <dbReference type="ARBA" id="ARBA00012438"/>
    </source>
</evidence>
<evidence type="ECO:0000256" key="12">
    <source>
        <dbReference type="ARBA" id="ARBA00022989"/>
    </source>
</evidence>
<name>A0A2N8KVD1_9BURK</name>
<evidence type="ECO:0000256" key="6">
    <source>
        <dbReference type="ARBA" id="ARBA00022553"/>
    </source>
</evidence>
<evidence type="ECO:0000256" key="13">
    <source>
        <dbReference type="ARBA" id="ARBA00023012"/>
    </source>
</evidence>
<keyword evidence="14 16" id="KW-0472">Membrane</keyword>
<evidence type="ECO:0000256" key="1">
    <source>
        <dbReference type="ARBA" id="ARBA00000085"/>
    </source>
</evidence>
<dbReference type="EMBL" id="POSP01000003">
    <property type="protein sequence ID" value="PND37416.1"/>
    <property type="molecule type" value="Genomic_DNA"/>
</dbReference>
<evidence type="ECO:0000259" key="17">
    <source>
        <dbReference type="PROSITE" id="PS50109"/>
    </source>
</evidence>
<evidence type="ECO:0000256" key="16">
    <source>
        <dbReference type="SAM" id="Phobius"/>
    </source>
</evidence>
<keyword evidence="12 16" id="KW-1133">Transmembrane helix</keyword>
<keyword evidence="6" id="KW-0597">Phosphoprotein</keyword>
<keyword evidence="4" id="KW-1003">Cell membrane</keyword>
<dbReference type="InterPro" id="IPR003661">
    <property type="entry name" value="HisK_dim/P_dom"/>
</dbReference>
<dbReference type="InterPro" id="IPR036097">
    <property type="entry name" value="HisK_dim/P_sf"/>
</dbReference>
<dbReference type="GO" id="GO:0005524">
    <property type="term" value="F:ATP binding"/>
    <property type="evidence" value="ECO:0007669"/>
    <property type="project" value="UniProtKB-KW"/>
</dbReference>
<dbReference type="PROSITE" id="PS50885">
    <property type="entry name" value="HAMP"/>
    <property type="match status" value="1"/>
</dbReference>